<keyword evidence="1" id="KW-1133">Transmembrane helix</keyword>
<comment type="caution">
    <text evidence="3">The sequence shown here is derived from an EMBL/GenBank/DDBJ whole genome shotgun (WGS) entry which is preliminary data.</text>
</comment>
<name>A0A852VEE2_9BACT</name>
<dbReference type="GO" id="GO:0080120">
    <property type="term" value="P:CAAX-box protein maturation"/>
    <property type="evidence" value="ECO:0007669"/>
    <property type="project" value="UniProtKB-ARBA"/>
</dbReference>
<reference evidence="3 4" key="1">
    <citation type="submission" date="2020-07" db="EMBL/GenBank/DDBJ databases">
        <title>Genomic Encyclopedia of Type Strains, Phase IV (KMG-V): Genome sequencing to study the core and pangenomes of soil and plant-associated prokaryotes.</title>
        <authorList>
            <person name="Whitman W."/>
        </authorList>
    </citation>
    <scope>NUCLEOTIDE SEQUENCE [LARGE SCALE GENOMIC DNA]</scope>
    <source>
        <strain evidence="3 4">M8UP22</strain>
    </source>
</reference>
<feature type="transmembrane region" description="Helical" evidence="1">
    <location>
        <begin position="265"/>
        <end position="283"/>
    </location>
</feature>
<gene>
    <name evidence="3" type="ORF">HDF08_001668</name>
</gene>
<dbReference type="EMBL" id="JACCCU010000001">
    <property type="protein sequence ID" value="NYF89601.1"/>
    <property type="molecule type" value="Genomic_DNA"/>
</dbReference>
<dbReference type="InterPro" id="IPR003675">
    <property type="entry name" value="Rce1/LyrA-like_dom"/>
</dbReference>
<feature type="transmembrane region" description="Helical" evidence="1">
    <location>
        <begin position="54"/>
        <end position="76"/>
    </location>
</feature>
<evidence type="ECO:0000259" key="2">
    <source>
        <dbReference type="Pfam" id="PF02517"/>
    </source>
</evidence>
<organism evidence="3 4">
    <name type="scientific">Tunturiibacter lichenicola</name>
    <dbReference type="NCBI Taxonomy" id="2051959"/>
    <lineage>
        <taxon>Bacteria</taxon>
        <taxon>Pseudomonadati</taxon>
        <taxon>Acidobacteriota</taxon>
        <taxon>Terriglobia</taxon>
        <taxon>Terriglobales</taxon>
        <taxon>Acidobacteriaceae</taxon>
        <taxon>Tunturiibacter</taxon>
    </lineage>
</organism>
<dbReference type="AlphaFoldDB" id="A0A852VEE2"/>
<keyword evidence="1" id="KW-0812">Transmembrane</keyword>
<feature type="transmembrane region" description="Helical" evidence="1">
    <location>
        <begin position="97"/>
        <end position="119"/>
    </location>
</feature>
<proteinExistence type="predicted"/>
<evidence type="ECO:0000313" key="3">
    <source>
        <dbReference type="EMBL" id="NYF89601.1"/>
    </source>
</evidence>
<dbReference type="GO" id="GO:0004175">
    <property type="term" value="F:endopeptidase activity"/>
    <property type="evidence" value="ECO:0007669"/>
    <property type="project" value="UniProtKB-ARBA"/>
</dbReference>
<keyword evidence="1" id="KW-0472">Membrane</keyword>
<feature type="transmembrane region" description="Helical" evidence="1">
    <location>
        <begin position="190"/>
        <end position="209"/>
    </location>
</feature>
<feature type="transmembrane region" description="Helical" evidence="1">
    <location>
        <begin position="164"/>
        <end position="184"/>
    </location>
</feature>
<dbReference type="Proteomes" id="UP000564385">
    <property type="component" value="Unassembled WGS sequence"/>
</dbReference>
<evidence type="ECO:0000313" key="4">
    <source>
        <dbReference type="Proteomes" id="UP000564385"/>
    </source>
</evidence>
<feature type="transmembrane region" description="Helical" evidence="1">
    <location>
        <begin position="221"/>
        <end position="245"/>
    </location>
</feature>
<feature type="transmembrane region" description="Helical" evidence="1">
    <location>
        <begin position="131"/>
        <end position="152"/>
    </location>
</feature>
<dbReference type="Pfam" id="PF02517">
    <property type="entry name" value="Rce1-like"/>
    <property type="match status" value="1"/>
</dbReference>
<dbReference type="PANTHER" id="PTHR39430:SF1">
    <property type="entry name" value="PROTEASE"/>
    <property type="match status" value="1"/>
</dbReference>
<protein>
    <recommendedName>
        <fullName evidence="2">CAAX prenyl protease 2/Lysostaphin resistance protein A-like domain-containing protein</fullName>
    </recommendedName>
</protein>
<evidence type="ECO:0000256" key="1">
    <source>
        <dbReference type="SAM" id="Phobius"/>
    </source>
</evidence>
<sequence length="344" mass="37246">MQSLNSTHSGRSERTLQLALFVTSATWFMASDILAGRSARGLSERFGLDAERHLLAALFLLFLLAVGFSILQAIAHRQSSMREVMGLPKRPTSRREWSLGAAVGWGCVVLAVLPMTLTGKLDVQLWLQPRAIWLLLLNLVTLAVAALAEEVAFRGYPFRRLIEAMGPVAATTGMSLFFGLGHALNPGATWTSIFVTMLAGLLLSVAWLRTHGLWLPWGLHFAWNASIGILFGLPISGISDFSSVVQTRSFGPLWLTGGNYGPEGAVFTAFVLLIAVAVLVRITRDYAWDYTHKPIVAGGYAIEIPPPPAHAAMEQEAKPAAVPSLVQILPATPQSRSVGEEPKL</sequence>
<dbReference type="PANTHER" id="PTHR39430">
    <property type="entry name" value="MEMBRANE-ASSOCIATED PROTEASE-RELATED"/>
    <property type="match status" value="1"/>
</dbReference>
<feature type="domain" description="CAAX prenyl protease 2/Lysostaphin resistance protein A-like" evidence="2">
    <location>
        <begin position="133"/>
        <end position="225"/>
    </location>
</feature>
<accession>A0A852VEE2</accession>